<evidence type="ECO:0008006" key="3">
    <source>
        <dbReference type="Google" id="ProtNLM"/>
    </source>
</evidence>
<dbReference type="OrthoDB" id="6515265at2"/>
<comment type="caution">
    <text evidence="1">The sequence shown here is derived from an EMBL/GenBank/DDBJ whole genome shotgun (WGS) entry which is preliminary data.</text>
</comment>
<proteinExistence type="predicted"/>
<evidence type="ECO:0000313" key="1">
    <source>
        <dbReference type="EMBL" id="RQM38593.1"/>
    </source>
</evidence>
<accession>A0A3N6SFD1</accession>
<dbReference type="Proteomes" id="UP000279457">
    <property type="component" value="Unassembled WGS sequence"/>
</dbReference>
<reference evidence="1 2" key="1">
    <citation type="submission" date="2018-10" db="EMBL/GenBank/DDBJ databases">
        <title>Draft genome sequence for the type isolate of Erwinia psidii, agent causal of bacterial blight in guava (Psidium guajava) and wilt and die-back of Eucalyptus spp.</title>
        <authorList>
            <person name="Hermenegildo P.S."/>
            <person name="Santos S.A."/>
            <person name="Guimaraes L.M.S."/>
            <person name="Vidigal P.M.P."/>
            <person name="Pereira I.C."/>
            <person name="Badel J.L."/>
            <person name="Alfenas-Zerbini P."/>
            <person name="Ferreira M.A.S.V."/>
            <person name="Alfenas A.C."/>
        </authorList>
    </citation>
    <scope>NUCLEOTIDE SEQUENCE [LARGE SCALE GENOMIC DNA]</scope>
    <source>
        <strain evidence="1 2">IBSBF 435</strain>
    </source>
</reference>
<dbReference type="RefSeq" id="WP_124232596.1">
    <property type="nucleotide sequence ID" value="NZ_RHHM01000005.1"/>
</dbReference>
<keyword evidence="2" id="KW-1185">Reference proteome</keyword>
<dbReference type="EMBL" id="RHHM01000005">
    <property type="protein sequence ID" value="RQM38593.1"/>
    <property type="molecule type" value="Genomic_DNA"/>
</dbReference>
<protein>
    <recommendedName>
        <fullName evidence="3">Type VI secretion system-associated protein</fullName>
    </recommendedName>
</protein>
<gene>
    <name evidence="1" type="ORF">EB241_07765</name>
</gene>
<dbReference type="AlphaFoldDB" id="A0A3N6SFD1"/>
<name>A0A3N6SFD1_9GAMM</name>
<sequence length="312" mass="34277">MKFGLPVTATLLIATAVQAEDYRVVYSPSMELEVFIDNVPSSAPRDWCKENIQLRIVSGNNMESNILNSFLPRVGTLLQNQCGKLEEMPWQMTNDKGAVVATGTAAKEQSWRPVVIADASEAANITPGAAQPASRAPLPRFTLPTGCYFRTSWEGNGKALFIPEDKNLACSSGGWLEGKSVLTLSVKGKNQQVPVQFYQGFPLRKVHPAPEELNIVSANNQRLIVSKKAIPDSWLVLIFDPVLHVWSFEGSLLLKMKRSEADDPLLLKQRVASVLHAWNSVVDQQIKINVLLVDGPHVGLADPTIGAWRTVN</sequence>
<evidence type="ECO:0000313" key="2">
    <source>
        <dbReference type="Proteomes" id="UP000279457"/>
    </source>
</evidence>
<organism evidence="1 2">
    <name type="scientific">Erwinia psidii</name>
    <dbReference type="NCBI Taxonomy" id="69224"/>
    <lineage>
        <taxon>Bacteria</taxon>
        <taxon>Pseudomonadati</taxon>
        <taxon>Pseudomonadota</taxon>
        <taxon>Gammaproteobacteria</taxon>
        <taxon>Enterobacterales</taxon>
        <taxon>Erwiniaceae</taxon>
        <taxon>Erwinia</taxon>
    </lineage>
</organism>